<accession>A0A9D4YPX7</accession>
<reference evidence="2" key="1">
    <citation type="journal article" date="2020" name="Cell">
        <title>Large-Scale Comparative Analyses of Tick Genomes Elucidate Their Genetic Diversity and Vector Capacities.</title>
        <authorList>
            <consortium name="Tick Genome and Microbiome Consortium (TIGMIC)"/>
            <person name="Jia N."/>
            <person name="Wang J."/>
            <person name="Shi W."/>
            <person name="Du L."/>
            <person name="Sun Y."/>
            <person name="Zhan W."/>
            <person name="Jiang J.F."/>
            <person name="Wang Q."/>
            <person name="Zhang B."/>
            <person name="Ji P."/>
            <person name="Bell-Sakyi L."/>
            <person name="Cui X.M."/>
            <person name="Yuan T.T."/>
            <person name="Jiang B.G."/>
            <person name="Yang W.F."/>
            <person name="Lam T.T."/>
            <person name="Chang Q.C."/>
            <person name="Ding S.J."/>
            <person name="Wang X.J."/>
            <person name="Zhu J.G."/>
            <person name="Ruan X.D."/>
            <person name="Zhao L."/>
            <person name="Wei J.T."/>
            <person name="Ye R.Z."/>
            <person name="Que T.C."/>
            <person name="Du C.H."/>
            <person name="Zhou Y.H."/>
            <person name="Cheng J.X."/>
            <person name="Dai P.F."/>
            <person name="Guo W.B."/>
            <person name="Han X.H."/>
            <person name="Huang E.J."/>
            <person name="Li L.F."/>
            <person name="Wei W."/>
            <person name="Gao Y.C."/>
            <person name="Liu J.Z."/>
            <person name="Shao H.Z."/>
            <person name="Wang X."/>
            <person name="Wang C.C."/>
            <person name="Yang T.C."/>
            <person name="Huo Q.B."/>
            <person name="Li W."/>
            <person name="Chen H.Y."/>
            <person name="Chen S.E."/>
            <person name="Zhou L.G."/>
            <person name="Ni X.B."/>
            <person name="Tian J.H."/>
            <person name="Sheng Y."/>
            <person name="Liu T."/>
            <person name="Pan Y.S."/>
            <person name="Xia L.Y."/>
            <person name="Li J."/>
            <person name="Zhao F."/>
            <person name="Cao W.C."/>
        </authorList>
    </citation>
    <scope>NUCLEOTIDE SEQUENCE</scope>
    <source>
        <strain evidence="2">Rsan-2018</strain>
    </source>
</reference>
<name>A0A9D4YPX7_RHISA</name>
<dbReference type="Proteomes" id="UP000821837">
    <property type="component" value="Chromosome 1"/>
</dbReference>
<feature type="region of interest" description="Disordered" evidence="1">
    <location>
        <begin position="102"/>
        <end position="130"/>
    </location>
</feature>
<keyword evidence="3" id="KW-1185">Reference proteome</keyword>
<organism evidence="2 3">
    <name type="scientific">Rhipicephalus sanguineus</name>
    <name type="common">Brown dog tick</name>
    <name type="synonym">Ixodes sanguineus</name>
    <dbReference type="NCBI Taxonomy" id="34632"/>
    <lineage>
        <taxon>Eukaryota</taxon>
        <taxon>Metazoa</taxon>
        <taxon>Ecdysozoa</taxon>
        <taxon>Arthropoda</taxon>
        <taxon>Chelicerata</taxon>
        <taxon>Arachnida</taxon>
        <taxon>Acari</taxon>
        <taxon>Parasitiformes</taxon>
        <taxon>Ixodida</taxon>
        <taxon>Ixodoidea</taxon>
        <taxon>Ixodidae</taxon>
        <taxon>Rhipicephalinae</taxon>
        <taxon>Rhipicephalus</taxon>
        <taxon>Rhipicephalus</taxon>
    </lineage>
</organism>
<protein>
    <submittedName>
        <fullName evidence="2">Uncharacterized protein</fullName>
    </submittedName>
</protein>
<reference evidence="2" key="2">
    <citation type="submission" date="2021-09" db="EMBL/GenBank/DDBJ databases">
        <authorList>
            <person name="Jia N."/>
            <person name="Wang J."/>
            <person name="Shi W."/>
            <person name="Du L."/>
            <person name="Sun Y."/>
            <person name="Zhan W."/>
            <person name="Jiang J."/>
            <person name="Wang Q."/>
            <person name="Zhang B."/>
            <person name="Ji P."/>
            <person name="Sakyi L.B."/>
            <person name="Cui X."/>
            <person name="Yuan T."/>
            <person name="Jiang B."/>
            <person name="Yang W."/>
            <person name="Lam T.T.-Y."/>
            <person name="Chang Q."/>
            <person name="Ding S."/>
            <person name="Wang X."/>
            <person name="Zhu J."/>
            <person name="Ruan X."/>
            <person name="Zhao L."/>
            <person name="Wei J."/>
            <person name="Que T."/>
            <person name="Du C."/>
            <person name="Cheng J."/>
            <person name="Dai P."/>
            <person name="Han X."/>
            <person name="Huang E."/>
            <person name="Gao Y."/>
            <person name="Liu J."/>
            <person name="Shao H."/>
            <person name="Ye R."/>
            <person name="Li L."/>
            <person name="Wei W."/>
            <person name="Wang X."/>
            <person name="Wang C."/>
            <person name="Huo Q."/>
            <person name="Li W."/>
            <person name="Guo W."/>
            <person name="Chen H."/>
            <person name="Chen S."/>
            <person name="Zhou L."/>
            <person name="Zhou L."/>
            <person name="Ni X."/>
            <person name="Tian J."/>
            <person name="Zhou Y."/>
            <person name="Sheng Y."/>
            <person name="Liu T."/>
            <person name="Pan Y."/>
            <person name="Xia L."/>
            <person name="Li J."/>
            <person name="Zhao F."/>
            <person name="Cao W."/>
        </authorList>
    </citation>
    <scope>NUCLEOTIDE SEQUENCE</scope>
    <source>
        <strain evidence="2">Rsan-2018</strain>
        <tissue evidence="2">Larvae</tissue>
    </source>
</reference>
<sequence length="130" mass="13656">MLELLASTRVHGDLLQRGLVLAARSAPLLSYQGPDTNQLPRLPPLESKLVPVLDGSIPGAGEDEQEPAKGATRMVMSCLRSVIREEAQALRLEFLRQTGITAGAGDMSSSGHHGSSSKAPKAKKDIAAGC</sequence>
<gene>
    <name evidence="2" type="ORF">HPB52_014089</name>
</gene>
<dbReference type="EMBL" id="JABSTV010001245">
    <property type="protein sequence ID" value="KAH7983758.1"/>
    <property type="molecule type" value="Genomic_DNA"/>
</dbReference>
<comment type="caution">
    <text evidence="2">The sequence shown here is derived from an EMBL/GenBank/DDBJ whole genome shotgun (WGS) entry which is preliminary data.</text>
</comment>
<evidence type="ECO:0000313" key="3">
    <source>
        <dbReference type="Proteomes" id="UP000821837"/>
    </source>
</evidence>
<dbReference type="VEuPathDB" id="VectorBase:RSAN_049070"/>
<evidence type="ECO:0000313" key="2">
    <source>
        <dbReference type="EMBL" id="KAH7983758.1"/>
    </source>
</evidence>
<feature type="compositionally biased region" description="Low complexity" evidence="1">
    <location>
        <begin position="108"/>
        <end position="117"/>
    </location>
</feature>
<proteinExistence type="predicted"/>
<dbReference type="AlphaFoldDB" id="A0A9D4YPX7"/>
<evidence type="ECO:0000256" key="1">
    <source>
        <dbReference type="SAM" id="MobiDB-lite"/>
    </source>
</evidence>